<accession>A0ABW2BWC3</accession>
<keyword evidence="1" id="KW-1133">Transmembrane helix</keyword>
<keyword evidence="1" id="KW-0472">Membrane</keyword>
<comment type="caution">
    <text evidence="2">The sequence shown here is derived from an EMBL/GenBank/DDBJ whole genome shotgun (WGS) entry which is preliminary data.</text>
</comment>
<reference evidence="3" key="1">
    <citation type="journal article" date="2019" name="Int. J. Syst. Evol. Microbiol.">
        <title>The Global Catalogue of Microorganisms (GCM) 10K type strain sequencing project: providing services to taxonomists for standard genome sequencing and annotation.</title>
        <authorList>
            <consortium name="The Broad Institute Genomics Platform"/>
            <consortium name="The Broad Institute Genome Sequencing Center for Infectious Disease"/>
            <person name="Wu L."/>
            <person name="Ma J."/>
        </authorList>
    </citation>
    <scope>NUCLEOTIDE SEQUENCE [LARGE SCALE GENOMIC DNA]</scope>
    <source>
        <strain evidence="3">KCTC 32255</strain>
    </source>
</reference>
<keyword evidence="3" id="KW-1185">Reference proteome</keyword>
<dbReference type="RefSeq" id="WP_345395570.1">
    <property type="nucleotide sequence ID" value="NZ_BAABLA010000024.1"/>
</dbReference>
<feature type="transmembrane region" description="Helical" evidence="1">
    <location>
        <begin position="6"/>
        <end position="27"/>
    </location>
</feature>
<evidence type="ECO:0000256" key="1">
    <source>
        <dbReference type="SAM" id="Phobius"/>
    </source>
</evidence>
<keyword evidence="1" id="KW-0812">Transmembrane</keyword>
<feature type="transmembrane region" description="Helical" evidence="1">
    <location>
        <begin position="34"/>
        <end position="56"/>
    </location>
</feature>
<proteinExistence type="predicted"/>
<organism evidence="2 3">
    <name type="scientific">Haloechinothrix salitolerans</name>
    <dbReference type="NCBI Taxonomy" id="926830"/>
    <lineage>
        <taxon>Bacteria</taxon>
        <taxon>Bacillati</taxon>
        <taxon>Actinomycetota</taxon>
        <taxon>Actinomycetes</taxon>
        <taxon>Pseudonocardiales</taxon>
        <taxon>Pseudonocardiaceae</taxon>
        <taxon>Haloechinothrix</taxon>
    </lineage>
</organism>
<gene>
    <name evidence="2" type="ORF">ACFQGD_04990</name>
</gene>
<dbReference type="EMBL" id="JBHSXX010000001">
    <property type="protein sequence ID" value="MFC6866493.1"/>
    <property type="molecule type" value="Genomic_DNA"/>
</dbReference>
<dbReference type="Proteomes" id="UP001596337">
    <property type="component" value="Unassembled WGS sequence"/>
</dbReference>
<protein>
    <submittedName>
        <fullName evidence="2">Uncharacterized protein</fullName>
    </submittedName>
</protein>
<sequence length="62" mass="6533">MSPLHLTVGCFAIGITGILVVLALYALGERAIPVWLTMGSVGFTSLGFAAGLVLLWREARSD</sequence>
<name>A0ABW2BWC3_9PSEU</name>
<evidence type="ECO:0000313" key="2">
    <source>
        <dbReference type="EMBL" id="MFC6866493.1"/>
    </source>
</evidence>
<evidence type="ECO:0000313" key="3">
    <source>
        <dbReference type="Proteomes" id="UP001596337"/>
    </source>
</evidence>